<name>A0A1I1M583_9BURK</name>
<evidence type="ECO:0000256" key="5">
    <source>
        <dbReference type="ARBA" id="ARBA00037900"/>
    </source>
</evidence>
<dbReference type="Gene3D" id="3.40.50.850">
    <property type="entry name" value="Isochorismatase-like"/>
    <property type="match status" value="1"/>
</dbReference>
<sequence>MSAIVLGKGDALLIVDLQNDFLPGGSLAVPRGDLVLDPINALIGLYHGRGLPLYASRDWHPGEHCSFSAQGGPWPPHCVADSPGAQFSAALRLPSEAIVVSKAVTAAEDAYSAFNGTGLARRMLADGVQRLAICGLATDYCVLNTVLDAIDAGFEVLLVHEAMRAVEVKPGDGDRAIARMLSKGAVPVRLSGGQLVAHAQLGARL</sequence>
<evidence type="ECO:0000256" key="3">
    <source>
        <dbReference type="ARBA" id="ARBA00022723"/>
    </source>
</evidence>
<comment type="similarity">
    <text evidence="1">Belongs to the isochorismatase family.</text>
</comment>
<protein>
    <recommendedName>
        <fullName evidence="6">nicotinamidase</fullName>
        <ecNumber evidence="6">3.5.1.19</ecNumber>
    </recommendedName>
    <alternativeName>
        <fullName evidence="7">Nicotinamide deamidase</fullName>
    </alternativeName>
</protein>
<reference evidence="10" key="1">
    <citation type="submission" date="2016-10" db="EMBL/GenBank/DDBJ databases">
        <authorList>
            <person name="Varghese N."/>
            <person name="Submissions S."/>
        </authorList>
    </citation>
    <scope>NUCLEOTIDE SEQUENCE [LARGE SCALE GENOMIC DNA]</scope>
    <source>
        <strain evidence="10">CGMCC 1.12041</strain>
    </source>
</reference>
<gene>
    <name evidence="9" type="ORF">SAMN05216204_110108</name>
</gene>
<organism evidence="9 10">
    <name type="scientific">Massilia yuzhufengensis</name>
    <dbReference type="NCBI Taxonomy" id="1164594"/>
    <lineage>
        <taxon>Bacteria</taxon>
        <taxon>Pseudomonadati</taxon>
        <taxon>Pseudomonadota</taxon>
        <taxon>Betaproteobacteria</taxon>
        <taxon>Burkholderiales</taxon>
        <taxon>Oxalobacteraceae</taxon>
        <taxon>Telluria group</taxon>
        <taxon>Massilia</taxon>
    </lineage>
</organism>
<evidence type="ECO:0000256" key="6">
    <source>
        <dbReference type="ARBA" id="ARBA00039017"/>
    </source>
</evidence>
<proteinExistence type="inferred from homology"/>
<dbReference type="PANTHER" id="PTHR11080">
    <property type="entry name" value="PYRAZINAMIDASE/NICOTINAMIDASE"/>
    <property type="match status" value="1"/>
</dbReference>
<dbReference type="EC" id="3.5.1.19" evidence="6"/>
<evidence type="ECO:0000313" key="9">
    <source>
        <dbReference type="EMBL" id="SFC80196.1"/>
    </source>
</evidence>
<dbReference type="RefSeq" id="WP_091874610.1">
    <property type="nucleotide sequence ID" value="NZ_FOLD01000010.1"/>
</dbReference>
<dbReference type="AlphaFoldDB" id="A0A1I1M583"/>
<keyword evidence="10" id="KW-1185">Reference proteome</keyword>
<evidence type="ECO:0000313" key="10">
    <source>
        <dbReference type="Proteomes" id="UP000198639"/>
    </source>
</evidence>
<dbReference type="SUPFAM" id="SSF52499">
    <property type="entry name" value="Isochorismatase-like hydrolases"/>
    <property type="match status" value="1"/>
</dbReference>
<dbReference type="STRING" id="1164594.SAMN05216204_110108"/>
<keyword evidence="4" id="KW-0378">Hydrolase</keyword>
<comment type="pathway">
    <text evidence="5">Cofactor biosynthesis; nicotinate biosynthesis; nicotinate from nicotinamide: step 1/1.</text>
</comment>
<dbReference type="InterPro" id="IPR036380">
    <property type="entry name" value="Isochorismatase-like_sf"/>
</dbReference>
<dbReference type="EMBL" id="FOLD01000010">
    <property type="protein sequence ID" value="SFC80196.1"/>
    <property type="molecule type" value="Genomic_DNA"/>
</dbReference>
<feature type="domain" description="Isochorismatase-like" evidence="8">
    <location>
        <begin position="11"/>
        <end position="187"/>
    </location>
</feature>
<evidence type="ECO:0000256" key="1">
    <source>
        <dbReference type="ARBA" id="ARBA00006336"/>
    </source>
</evidence>
<dbReference type="PANTHER" id="PTHR11080:SF2">
    <property type="entry name" value="LD05707P"/>
    <property type="match status" value="1"/>
</dbReference>
<accession>A0A1I1M583</accession>
<evidence type="ECO:0000256" key="7">
    <source>
        <dbReference type="ARBA" id="ARBA00043224"/>
    </source>
</evidence>
<dbReference type="InterPro" id="IPR000868">
    <property type="entry name" value="Isochorismatase-like_dom"/>
</dbReference>
<evidence type="ECO:0000259" key="8">
    <source>
        <dbReference type="Pfam" id="PF00857"/>
    </source>
</evidence>
<dbReference type="GO" id="GO:0019363">
    <property type="term" value="P:pyridine nucleotide biosynthetic process"/>
    <property type="evidence" value="ECO:0007669"/>
    <property type="project" value="UniProtKB-KW"/>
</dbReference>
<dbReference type="OrthoDB" id="9791276at2"/>
<evidence type="ECO:0000256" key="2">
    <source>
        <dbReference type="ARBA" id="ARBA00022642"/>
    </source>
</evidence>
<dbReference type="InterPro" id="IPR052347">
    <property type="entry name" value="Isochorismatase_Nicotinamidase"/>
</dbReference>
<dbReference type="GO" id="GO:0008936">
    <property type="term" value="F:nicotinamidase activity"/>
    <property type="evidence" value="ECO:0007669"/>
    <property type="project" value="UniProtKB-EC"/>
</dbReference>
<dbReference type="Pfam" id="PF00857">
    <property type="entry name" value="Isochorismatase"/>
    <property type="match status" value="1"/>
</dbReference>
<dbReference type="GO" id="GO:0046872">
    <property type="term" value="F:metal ion binding"/>
    <property type="evidence" value="ECO:0007669"/>
    <property type="project" value="UniProtKB-KW"/>
</dbReference>
<evidence type="ECO:0000256" key="4">
    <source>
        <dbReference type="ARBA" id="ARBA00022801"/>
    </source>
</evidence>
<keyword evidence="3" id="KW-0479">Metal-binding</keyword>
<keyword evidence="2" id="KW-0662">Pyridine nucleotide biosynthesis</keyword>
<dbReference type="Proteomes" id="UP000198639">
    <property type="component" value="Unassembled WGS sequence"/>
</dbReference>